<dbReference type="InterPro" id="IPR000644">
    <property type="entry name" value="CBS_dom"/>
</dbReference>
<evidence type="ECO:0000313" key="10">
    <source>
        <dbReference type="EMBL" id="GJM50564.1"/>
    </source>
</evidence>
<feature type="binding site" evidence="5">
    <location>
        <position position="81"/>
    </location>
    <ligand>
        <name>Zn(2+)</name>
        <dbReference type="ChEBI" id="CHEBI:29105"/>
    </ligand>
</feature>
<dbReference type="InterPro" id="IPR046342">
    <property type="entry name" value="CBS_dom_sf"/>
</dbReference>
<accession>A0AAV5AT93</accession>
<keyword evidence="5" id="KW-0862">Zinc</keyword>
<evidence type="ECO:0000256" key="2">
    <source>
        <dbReference type="ARBA" id="ARBA00022737"/>
    </source>
</evidence>
<feature type="site" description="Catalytically relevant" evidence="6">
    <location>
        <position position="192"/>
    </location>
</feature>
<sequence length="325" mass="35777">MQEKMKKNEKILEIARKTLQMEADAIQKLTYLLDINFVKSIESIIESQGRVIITGIGKSAIIAQKIVATLNSTGTPAIFMHAADAIHGDLGIIQERDVIICISKSGNTPEIKALVPLLKREGNKLIAITANKESFLGQQADFILNAYVEREACPNNLAPTTSTTAQLALGDALAVCLMEMKHFKSGDFAKYHPGGALGKKLYLKVADVIAKNEIPQVSPEADIRQVIVEISKKMLGVTAVIDNQSIVGIITDGDIRRMLNKYDDIKDLKAKDIMTHNPKTIDSQVLAVDALDFMENHKITQLLVTDHHIYKGIIHLHNLIQEGII</sequence>
<dbReference type="Gene3D" id="3.40.50.10490">
    <property type="entry name" value="Glucose-6-phosphate isomerase like protein, domain 1"/>
    <property type="match status" value="1"/>
</dbReference>
<protein>
    <submittedName>
        <fullName evidence="10">D-arabinose 5-phosphate isomerase</fullName>
    </submittedName>
</protein>
<reference evidence="10 13" key="1">
    <citation type="submission" date="2021-11" db="EMBL/GenBank/DDBJ databases">
        <title>Draft genome sequence of Capnocytophaga sp. strain KC07075 isolated from cat oral cavity.</title>
        <authorList>
            <person name="Suzuki M."/>
            <person name="Imaoka K."/>
            <person name="Kimura M."/>
            <person name="Morikawa S."/>
            <person name="Maeda K."/>
        </authorList>
    </citation>
    <scope>NUCLEOTIDE SEQUENCE</scope>
    <source>
        <strain evidence="10">KC07075</strain>
        <strain evidence="11 13">KC07079</strain>
    </source>
</reference>
<evidence type="ECO:0000259" key="9">
    <source>
        <dbReference type="PROSITE" id="PS51464"/>
    </source>
</evidence>
<dbReference type="PANTHER" id="PTHR42745">
    <property type="match status" value="1"/>
</dbReference>
<evidence type="ECO:0000259" key="8">
    <source>
        <dbReference type="PROSITE" id="PS51371"/>
    </source>
</evidence>
<dbReference type="InterPro" id="IPR046348">
    <property type="entry name" value="SIS_dom_sf"/>
</dbReference>
<dbReference type="SUPFAM" id="SSF53697">
    <property type="entry name" value="SIS domain"/>
    <property type="match status" value="1"/>
</dbReference>
<dbReference type="EMBL" id="BQKA01000030">
    <property type="protein sequence ID" value="GJM50564.1"/>
    <property type="molecule type" value="Genomic_DNA"/>
</dbReference>
<dbReference type="InterPro" id="IPR001347">
    <property type="entry name" value="SIS_dom"/>
</dbReference>
<dbReference type="Pfam" id="PF01380">
    <property type="entry name" value="SIS"/>
    <property type="match status" value="1"/>
</dbReference>
<dbReference type="Proteomes" id="UP001208692">
    <property type="component" value="Unassembled WGS sequence"/>
</dbReference>
<name>A0AAV5AT93_9FLAO</name>
<keyword evidence="13" id="KW-1185">Reference proteome</keyword>
<dbReference type="GO" id="GO:0046872">
    <property type="term" value="F:metal ion binding"/>
    <property type="evidence" value="ECO:0007669"/>
    <property type="project" value="UniProtKB-KW"/>
</dbReference>
<evidence type="ECO:0000256" key="1">
    <source>
        <dbReference type="ARBA" id="ARBA00008165"/>
    </source>
</evidence>
<dbReference type="InterPro" id="IPR050986">
    <property type="entry name" value="GutQ/KpsF_isomerases"/>
</dbReference>
<dbReference type="PROSITE" id="PS51464">
    <property type="entry name" value="SIS"/>
    <property type="match status" value="1"/>
</dbReference>
<dbReference type="PIRSF" id="PIRSF004692">
    <property type="entry name" value="KdsD_KpsF"/>
    <property type="match status" value="1"/>
</dbReference>
<feature type="domain" description="SIS" evidence="9">
    <location>
        <begin position="40"/>
        <end position="183"/>
    </location>
</feature>
<feature type="domain" description="CBS" evidence="8">
    <location>
        <begin position="209"/>
        <end position="265"/>
    </location>
</feature>
<comment type="similarity">
    <text evidence="1 4">Belongs to the SIS family. GutQ/KpsF subfamily.</text>
</comment>
<gene>
    <name evidence="10" type="primary">kdsD</name>
    <name evidence="10" type="ORF">RCZ15_15370</name>
    <name evidence="11" type="ORF">RCZ16_19210</name>
</gene>
<evidence type="ECO:0000256" key="3">
    <source>
        <dbReference type="ARBA" id="ARBA00023122"/>
    </source>
</evidence>
<evidence type="ECO:0000313" key="12">
    <source>
        <dbReference type="Proteomes" id="UP001207736"/>
    </source>
</evidence>
<dbReference type="InterPro" id="IPR004800">
    <property type="entry name" value="KdsD/KpsF-type"/>
</dbReference>
<evidence type="ECO:0000256" key="5">
    <source>
        <dbReference type="PIRSR" id="PIRSR004692-2"/>
    </source>
</evidence>
<keyword evidence="3 7" id="KW-0129">CBS domain</keyword>
<dbReference type="AlphaFoldDB" id="A0AAV5AT93"/>
<dbReference type="NCBIfam" id="TIGR00393">
    <property type="entry name" value="kpsF"/>
    <property type="match status" value="1"/>
</dbReference>
<evidence type="ECO:0000313" key="11">
    <source>
        <dbReference type="EMBL" id="GJM53605.1"/>
    </source>
</evidence>
<feature type="site" description="Catalytically relevant" evidence="6">
    <location>
        <position position="151"/>
    </location>
</feature>
<feature type="site" description="Catalytically relevant" evidence="6">
    <location>
        <position position="110"/>
    </location>
</feature>
<dbReference type="CDD" id="cd04604">
    <property type="entry name" value="CBS_pair_SIS_assoc"/>
    <property type="match status" value="1"/>
</dbReference>
<dbReference type="Gene3D" id="3.10.580.10">
    <property type="entry name" value="CBS-domain"/>
    <property type="match status" value="1"/>
</dbReference>
<dbReference type="GO" id="GO:0019146">
    <property type="term" value="F:arabinose-5-phosphate isomerase activity"/>
    <property type="evidence" value="ECO:0007669"/>
    <property type="project" value="UniProtKB-ARBA"/>
</dbReference>
<dbReference type="CDD" id="cd05014">
    <property type="entry name" value="SIS_Kpsf"/>
    <property type="match status" value="1"/>
</dbReference>
<keyword evidence="5" id="KW-0479">Metal-binding</keyword>
<evidence type="ECO:0000256" key="6">
    <source>
        <dbReference type="PIRSR" id="PIRSR004692-3"/>
    </source>
</evidence>
<proteinExistence type="inferred from homology"/>
<dbReference type="GO" id="GO:0005975">
    <property type="term" value="P:carbohydrate metabolic process"/>
    <property type="evidence" value="ECO:0007669"/>
    <property type="project" value="InterPro"/>
</dbReference>
<keyword evidence="10" id="KW-0413">Isomerase</keyword>
<organism evidence="10 12">
    <name type="scientific">Capnocytophaga catalasegens</name>
    <dbReference type="NCBI Taxonomy" id="1004260"/>
    <lineage>
        <taxon>Bacteria</taxon>
        <taxon>Pseudomonadati</taxon>
        <taxon>Bacteroidota</taxon>
        <taxon>Flavobacteriia</taxon>
        <taxon>Flavobacteriales</taxon>
        <taxon>Flavobacteriaceae</taxon>
        <taxon>Capnocytophaga</taxon>
    </lineage>
</organism>
<keyword evidence="2" id="KW-0677">Repeat</keyword>
<dbReference type="Pfam" id="PF00571">
    <property type="entry name" value="CBS"/>
    <property type="match status" value="2"/>
</dbReference>
<dbReference type="Proteomes" id="UP001207736">
    <property type="component" value="Unassembled WGS sequence"/>
</dbReference>
<evidence type="ECO:0000256" key="4">
    <source>
        <dbReference type="PIRNR" id="PIRNR004692"/>
    </source>
</evidence>
<dbReference type="InterPro" id="IPR035474">
    <property type="entry name" value="SIS_Kpsf"/>
</dbReference>
<evidence type="ECO:0000256" key="7">
    <source>
        <dbReference type="PROSITE-ProRule" id="PRU00703"/>
    </source>
</evidence>
<feature type="site" description="Catalytically relevant" evidence="6">
    <location>
        <position position="58"/>
    </location>
</feature>
<dbReference type="GO" id="GO:1901135">
    <property type="term" value="P:carbohydrate derivative metabolic process"/>
    <property type="evidence" value="ECO:0007669"/>
    <property type="project" value="InterPro"/>
</dbReference>
<dbReference type="FunFam" id="3.40.50.10490:FF:000011">
    <property type="entry name" value="Arabinose 5-phosphate isomerase"/>
    <property type="match status" value="1"/>
</dbReference>
<dbReference type="GO" id="GO:0097367">
    <property type="term" value="F:carbohydrate derivative binding"/>
    <property type="evidence" value="ECO:0007669"/>
    <property type="project" value="InterPro"/>
</dbReference>
<dbReference type="EMBL" id="BQKB01000042">
    <property type="protein sequence ID" value="GJM53605.1"/>
    <property type="molecule type" value="Genomic_DNA"/>
</dbReference>
<comment type="caution">
    <text evidence="10">The sequence shown here is derived from an EMBL/GenBank/DDBJ whole genome shotgun (WGS) entry which is preliminary data.</text>
</comment>
<dbReference type="PANTHER" id="PTHR42745:SF1">
    <property type="entry name" value="ARABINOSE 5-PHOSPHATE ISOMERASE KDSD"/>
    <property type="match status" value="1"/>
</dbReference>
<dbReference type="PROSITE" id="PS51371">
    <property type="entry name" value="CBS"/>
    <property type="match status" value="1"/>
</dbReference>
<evidence type="ECO:0000313" key="13">
    <source>
        <dbReference type="Proteomes" id="UP001208692"/>
    </source>
</evidence>